<reference evidence="3" key="1">
    <citation type="submission" date="2016-10" db="EMBL/GenBank/DDBJ databases">
        <authorList>
            <person name="Varghese N."/>
            <person name="Submissions S."/>
        </authorList>
    </citation>
    <scope>NUCLEOTIDE SEQUENCE [LARGE SCALE GENOMIC DNA]</scope>
    <source>
        <strain evidence="3">CGMCC 1.9127</strain>
    </source>
</reference>
<feature type="signal peptide" evidence="1">
    <location>
        <begin position="1"/>
        <end position="22"/>
    </location>
</feature>
<keyword evidence="3" id="KW-1185">Reference proteome</keyword>
<dbReference type="OrthoDB" id="10000473at2"/>
<dbReference type="EMBL" id="FOBI01000009">
    <property type="protein sequence ID" value="SEL30966.1"/>
    <property type="molecule type" value="Genomic_DNA"/>
</dbReference>
<name>A0A1H7P5S1_9GAMM</name>
<dbReference type="AlphaFoldDB" id="A0A1H7P5S1"/>
<feature type="chain" id="PRO_5011491376" description="Outer membrane protein beta-barrel domain-containing protein" evidence="1">
    <location>
        <begin position="23"/>
        <end position="152"/>
    </location>
</feature>
<dbReference type="STRING" id="641665.GCA_002104455_00705"/>
<dbReference type="Proteomes" id="UP000199297">
    <property type="component" value="Unassembled WGS sequence"/>
</dbReference>
<dbReference type="RefSeq" id="WP_085285110.1">
    <property type="nucleotide sequence ID" value="NZ_FOBI01000009.1"/>
</dbReference>
<organism evidence="2 3">
    <name type="scientific">Colwellia chukchiensis</name>
    <dbReference type="NCBI Taxonomy" id="641665"/>
    <lineage>
        <taxon>Bacteria</taxon>
        <taxon>Pseudomonadati</taxon>
        <taxon>Pseudomonadota</taxon>
        <taxon>Gammaproteobacteria</taxon>
        <taxon>Alteromonadales</taxon>
        <taxon>Colwelliaceae</taxon>
        <taxon>Colwellia</taxon>
    </lineage>
</organism>
<evidence type="ECO:0000313" key="3">
    <source>
        <dbReference type="Proteomes" id="UP000199297"/>
    </source>
</evidence>
<keyword evidence="1" id="KW-0732">Signal</keyword>
<proteinExistence type="predicted"/>
<sequence>MKYRHIFYLLAINLSISVSAKAKESLPFDFSAGYGSLTSGFGVNLSLESERSFGFVSLGCQYLNSSDIVDICGGGLGYQIAPFKSALEHSIGISYGNIGKGRNGDTEYGISTNYTYYFNEINNSGFWVGAGYQIGPSNDDLDEFFFNIGYNF</sequence>
<evidence type="ECO:0000256" key="1">
    <source>
        <dbReference type="SAM" id="SignalP"/>
    </source>
</evidence>
<accession>A0A1H7P5S1</accession>
<protein>
    <recommendedName>
        <fullName evidence="4">Outer membrane protein beta-barrel domain-containing protein</fullName>
    </recommendedName>
</protein>
<evidence type="ECO:0000313" key="2">
    <source>
        <dbReference type="EMBL" id="SEL30966.1"/>
    </source>
</evidence>
<gene>
    <name evidence="2" type="ORF">SAMN05216262_1095</name>
</gene>
<evidence type="ECO:0008006" key="4">
    <source>
        <dbReference type="Google" id="ProtNLM"/>
    </source>
</evidence>